<dbReference type="Pfam" id="PF10545">
    <property type="entry name" value="MADF_DNA_bdg"/>
    <property type="match status" value="1"/>
</dbReference>
<dbReference type="PROSITE" id="PS51029">
    <property type="entry name" value="MADF"/>
    <property type="match status" value="1"/>
</dbReference>
<feature type="domain" description="MADF" evidence="1">
    <location>
        <begin position="10"/>
        <end position="106"/>
    </location>
</feature>
<dbReference type="AlphaFoldDB" id="A0A1Y1NJ70"/>
<sequence>MAWSQREVCVLIEEYKKHPCLYAVKSKQYTNKHLRQKALEDVEAALISIKPHITINEIKTKFNGLKTTFAAEHKKHLQSFRSGAGNEDDVKLGFNTNYFFMCTFLDIHAQIVVL</sequence>
<reference evidence="2" key="1">
    <citation type="journal article" date="2016" name="Sci. Rep.">
        <title>Molecular characterization of firefly nuptial gifts: a multi-omics approach sheds light on postcopulatory sexual selection.</title>
        <authorList>
            <person name="Al-Wathiqui N."/>
            <person name="Fallon T.R."/>
            <person name="South A."/>
            <person name="Weng J.K."/>
            <person name="Lewis S.M."/>
        </authorList>
    </citation>
    <scope>NUCLEOTIDE SEQUENCE</scope>
</reference>
<protein>
    <recommendedName>
        <fullName evidence="1">MADF domain-containing protein</fullName>
    </recommendedName>
</protein>
<dbReference type="PANTHER" id="PTHR21505">
    <property type="entry name" value="MADF DOMAIN-CONTAINING PROTEIN-RELATED"/>
    <property type="match status" value="1"/>
</dbReference>
<accession>A0A1Y1NJ70</accession>
<evidence type="ECO:0000313" key="2">
    <source>
        <dbReference type="EMBL" id="JAV95787.1"/>
    </source>
</evidence>
<dbReference type="SMART" id="SM00595">
    <property type="entry name" value="MADF"/>
    <property type="match status" value="1"/>
</dbReference>
<dbReference type="EMBL" id="GEZM01006326">
    <property type="protein sequence ID" value="JAV95787.1"/>
    <property type="molecule type" value="Transcribed_RNA"/>
</dbReference>
<evidence type="ECO:0000259" key="1">
    <source>
        <dbReference type="PROSITE" id="PS51029"/>
    </source>
</evidence>
<name>A0A1Y1NJ70_PHOPY</name>
<dbReference type="InterPro" id="IPR006578">
    <property type="entry name" value="MADF-dom"/>
</dbReference>
<proteinExistence type="predicted"/>
<organism evidence="2">
    <name type="scientific">Photinus pyralis</name>
    <name type="common">Common eastern firefly</name>
    <name type="synonym">Lampyris pyralis</name>
    <dbReference type="NCBI Taxonomy" id="7054"/>
    <lineage>
        <taxon>Eukaryota</taxon>
        <taxon>Metazoa</taxon>
        <taxon>Ecdysozoa</taxon>
        <taxon>Arthropoda</taxon>
        <taxon>Hexapoda</taxon>
        <taxon>Insecta</taxon>
        <taxon>Pterygota</taxon>
        <taxon>Neoptera</taxon>
        <taxon>Endopterygota</taxon>
        <taxon>Coleoptera</taxon>
        <taxon>Polyphaga</taxon>
        <taxon>Elateriformia</taxon>
        <taxon>Elateroidea</taxon>
        <taxon>Lampyridae</taxon>
        <taxon>Lampyrinae</taxon>
        <taxon>Photinus</taxon>
    </lineage>
</organism>
<dbReference type="PANTHER" id="PTHR21505:SF12">
    <property type="entry name" value="MADF DOMAIN-CONTAINING PROTEIN-RELATED"/>
    <property type="match status" value="1"/>
</dbReference>